<dbReference type="PROSITE" id="PS50106">
    <property type="entry name" value="PDZ"/>
    <property type="match status" value="1"/>
</dbReference>
<dbReference type="PANTHER" id="PTHR32060:SF30">
    <property type="entry name" value="CARBOXY-TERMINAL PROCESSING PROTEASE CTPA"/>
    <property type="match status" value="1"/>
</dbReference>
<reference evidence="9" key="1">
    <citation type="submission" date="2016-10" db="EMBL/GenBank/DDBJ databases">
        <authorList>
            <person name="Varghese N."/>
            <person name="Submissions S."/>
        </authorList>
    </citation>
    <scope>NUCLEOTIDE SEQUENCE [LARGE SCALE GENOMIC DNA]</scope>
    <source>
        <strain evidence="9">DSM 2179</strain>
    </source>
</reference>
<dbReference type="Gene3D" id="3.30.750.44">
    <property type="match status" value="1"/>
</dbReference>
<dbReference type="GO" id="GO:0004175">
    <property type="term" value="F:endopeptidase activity"/>
    <property type="evidence" value="ECO:0007669"/>
    <property type="project" value="TreeGrafter"/>
</dbReference>
<comment type="similarity">
    <text evidence="1 5">Belongs to the peptidase S41A family.</text>
</comment>
<dbReference type="GO" id="GO:0007165">
    <property type="term" value="P:signal transduction"/>
    <property type="evidence" value="ECO:0007669"/>
    <property type="project" value="TreeGrafter"/>
</dbReference>
<proteinExistence type="inferred from homology"/>
<evidence type="ECO:0000313" key="8">
    <source>
        <dbReference type="EMBL" id="SEJ87325.1"/>
    </source>
</evidence>
<feature type="domain" description="PDZ" evidence="7">
    <location>
        <begin position="91"/>
        <end position="170"/>
    </location>
</feature>
<keyword evidence="3 5" id="KW-0378">Hydrolase</keyword>
<dbReference type="InterPro" id="IPR005151">
    <property type="entry name" value="Tail-specific_protease"/>
</dbReference>
<sequence length="381" mass="40959">MNNKKKIILGAFGIAILASGLTLGGAYYFLGMNQYKLADTMRFFHAMRFIETQFVNEVDDTKLIDGAISGMMQSLNDPHSVYMDQTMYKDLVSHTEGSFGGIGVVMGVKDNIITVISAVEGTPGEAAGIQTGDQIIKINDEETKDMPIDQVANKIRGDVGTKVVLTIRRQGVEDKEYELTRSNIETKSVGHEMMDNGIGYIRIASFGERTGQEFKTAYADLEAKGMKGMVLDLRNNPGGLLTASVDIANMLVPKGKIVSIDKRDGSEEVHESTLEQVKYPLVVLINGGSASAAEIVAGAIQDTQAGTLVGTKSYGKGSVQVVMPMYGGTALKLTIAKYYTPSGRSIDGIGIDPDVPVELDLNGGVDNQLAKALTVLQEKMQ</sequence>
<dbReference type="InterPro" id="IPR001478">
    <property type="entry name" value="PDZ"/>
</dbReference>
<organism evidence="8 9">
    <name type="scientific">Propionispira arboris</name>
    <dbReference type="NCBI Taxonomy" id="84035"/>
    <lineage>
        <taxon>Bacteria</taxon>
        <taxon>Bacillati</taxon>
        <taxon>Bacillota</taxon>
        <taxon>Negativicutes</taxon>
        <taxon>Selenomonadales</taxon>
        <taxon>Selenomonadaceae</taxon>
        <taxon>Propionispira</taxon>
    </lineage>
</organism>
<evidence type="ECO:0000259" key="7">
    <source>
        <dbReference type="PROSITE" id="PS50106"/>
    </source>
</evidence>
<keyword evidence="2 5" id="KW-0645">Protease</keyword>
<dbReference type="Gene3D" id="3.90.226.10">
    <property type="entry name" value="2-enoyl-CoA Hydratase, Chain A, domain 1"/>
    <property type="match status" value="1"/>
</dbReference>
<keyword evidence="9" id="KW-1185">Reference proteome</keyword>
<evidence type="ECO:0000256" key="1">
    <source>
        <dbReference type="ARBA" id="ARBA00009179"/>
    </source>
</evidence>
<dbReference type="NCBIfam" id="TIGR00225">
    <property type="entry name" value="prc"/>
    <property type="match status" value="1"/>
</dbReference>
<dbReference type="SUPFAM" id="SSF52096">
    <property type="entry name" value="ClpP/crotonase"/>
    <property type="match status" value="1"/>
</dbReference>
<protein>
    <submittedName>
        <fullName evidence="8">Carboxyl-terminal processing protease</fullName>
    </submittedName>
</protein>
<keyword evidence="6" id="KW-0812">Transmembrane</keyword>
<dbReference type="InterPro" id="IPR004447">
    <property type="entry name" value="Peptidase_S41A"/>
</dbReference>
<keyword evidence="4 5" id="KW-0720">Serine protease</keyword>
<keyword evidence="6" id="KW-1133">Transmembrane helix</keyword>
<dbReference type="GO" id="GO:0008236">
    <property type="term" value="F:serine-type peptidase activity"/>
    <property type="evidence" value="ECO:0007669"/>
    <property type="project" value="UniProtKB-KW"/>
</dbReference>
<evidence type="ECO:0000256" key="2">
    <source>
        <dbReference type="ARBA" id="ARBA00022670"/>
    </source>
</evidence>
<dbReference type="Proteomes" id="UP000199662">
    <property type="component" value="Unassembled WGS sequence"/>
</dbReference>
<dbReference type="Gene3D" id="2.30.42.10">
    <property type="match status" value="1"/>
</dbReference>
<dbReference type="Pfam" id="PF22694">
    <property type="entry name" value="CtpB_N-like"/>
    <property type="match status" value="1"/>
</dbReference>
<dbReference type="GO" id="GO:0006508">
    <property type="term" value="P:proteolysis"/>
    <property type="evidence" value="ECO:0007669"/>
    <property type="project" value="UniProtKB-KW"/>
</dbReference>
<dbReference type="PANTHER" id="PTHR32060">
    <property type="entry name" value="TAIL-SPECIFIC PROTEASE"/>
    <property type="match status" value="1"/>
</dbReference>
<dbReference type="Pfam" id="PF17820">
    <property type="entry name" value="PDZ_6"/>
    <property type="match status" value="1"/>
</dbReference>
<dbReference type="FunFam" id="2.30.42.10:FF:000063">
    <property type="entry name" value="Peptidase, S41 family"/>
    <property type="match status" value="1"/>
</dbReference>
<accession>A0A1H7CNH9</accession>
<evidence type="ECO:0000256" key="6">
    <source>
        <dbReference type="SAM" id="Phobius"/>
    </source>
</evidence>
<dbReference type="InterPro" id="IPR036034">
    <property type="entry name" value="PDZ_sf"/>
</dbReference>
<dbReference type="AlphaFoldDB" id="A0A1H7CNH9"/>
<evidence type="ECO:0000313" key="9">
    <source>
        <dbReference type="Proteomes" id="UP000199662"/>
    </source>
</evidence>
<feature type="transmembrane region" description="Helical" evidence="6">
    <location>
        <begin position="7"/>
        <end position="30"/>
    </location>
</feature>
<dbReference type="GO" id="GO:0030288">
    <property type="term" value="C:outer membrane-bounded periplasmic space"/>
    <property type="evidence" value="ECO:0007669"/>
    <property type="project" value="TreeGrafter"/>
</dbReference>
<dbReference type="CDD" id="cd07560">
    <property type="entry name" value="Peptidase_S41_CPP"/>
    <property type="match status" value="1"/>
</dbReference>
<dbReference type="SMART" id="SM00228">
    <property type="entry name" value="PDZ"/>
    <property type="match status" value="1"/>
</dbReference>
<dbReference type="InterPro" id="IPR055210">
    <property type="entry name" value="CtpA/B_N"/>
</dbReference>
<dbReference type="RefSeq" id="WP_091834493.1">
    <property type="nucleotide sequence ID" value="NZ_FNZK01000021.1"/>
</dbReference>
<evidence type="ECO:0000256" key="5">
    <source>
        <dbReference type="RuleBase" id="RU004404"/>
    </source>
</evidence>
<keyword evidence="6" id="KW-0472">Membrane</keyword>
<dbReference type="STRING" id="84035.SAMN05660742_1218"/>
<dbReference type="Pfam" id="PF03572">
    <property type="entry name" value="Peptidase_S41"/>
    <property type="match status" value="1"/>
</dbReference>
<dbReference type="SMART" id="SM00245">
    <property type="entry name" value="TSPc"/>
    <property type="match status" value="1"/>
</dbReference>
<gene>
    <name evidence="8" type="ORF">SAMN05660742_1218</name>
</gene>
<dbReference type="InterPro" id="IPR041489">
    <property type="entry name" value="PDZ_6"/>
</dbReference>
<dbReference type="InterPro" id="IPR029045">
    <property type="entry name" value="ClpP/crotonase-like_dom_sf"/>
</dbReference>
<evidence type="ECO:0000256" key="3">
    <source>
        <dbReference type="ARBA" id="ARBA00022801"/>
    </source>
</evidence>
<name>A0A1H7CNH9_9FIRM</name>
<evidence type="ECO:0000256" key="4">
    <source>
        <dbReference type="ARBA" id="ARBA00022825"/>
    </source>
</evidence>
<dbReference type="SUPFAM" id="SSF50156">
    <property type="entry name" value="PDZ domain-like"/>
    <property type="match status" value="1"/>
</dbReference>
<dbReference type="CDD" id="cd06782">
    <property type="entry name" value="cpPDZ_CPP-like"/>
    <property type="match status" value="1"/>
</dbReference>
<dbReference type="EMBL" id="FNZK01000021">
    <property type="protein sequence ID" value="SEJ87325.1"/>
    <property type="molecule type" value="Genomic_DNA"/>
</dbReference>